<reference evidence="3" key="1">
    <citation type="journal article" date="2023" name="Plant J.">
        <title>The genome of the king protea, Protea cynaroides.</title>
        <authorList>
            <person name="Chang J."/>
            <person name="Duong T.A."/>
            <person name="Schoeman C."/>
            <person name="Ma X."/>
            <person name="Roodt D."/>
            <person name="Barker N."/>
            <person name="Li Z."/>
            <person name="Van de Peer Y."/>
            <person name="Mizrachi E."/>
        </authorList>
    </citation>
    <scope>NUCLEOTIDE SEQUENCE</scope>
    <source>
        <tissue evidence="3">Young leaves</tissue>
    </source>
</reference>
<dbReference type="PANTHER" id="PTHR22835:SF517">
    <property type="entry name" value="GDSL-LIKE LIPASE_ACYLHYDROLASE FAMILY PROTEIN, EXPRESSED"/>
    <property type="match status" value="1"/>
</dbReference>
<dbReference type="Proteomes" id="UP001141806">
    <property type="component" value="Unassembled WGS sequence"/>
</dbReference>
<feature type="chain" id="PRO_5040200770" evidence="2">
    <location>
        <begin position="31"/>
        <end position="199"/>
    </location>
</feature>
<feature type="signal peptide" evidence="2">
    <location>
        <begin position="1"/>
        <end position="30"/>
    </location>
</feature>
<dbReference type="InterPro" id="IPR036514">
    <property type="entry name" value="SGNH_hydro_sf"/>
</dbReference>
<organism evidence="3 4">
    <name type="scientific">Protea cynaroides</name>
    <dbReference type="NCBI Taxonomy" id="273540"/>
    <lineage>
        <taxon>Eukaryota</taxon>
        <taxon>Viridiplantae</taxon>
        <taxon>Streptophyta</taxon>
        <taxon>Embryophyta</taxon>
        <taxon>Tracheophyta</taxon>
        <taxon>Spermatophyta</taxon>
        <taxon>Magnoliopsida</taxon>
        <taxon>Proteales</taxon>
        <taxon>Proteaceae</taxon>
        <taxon>Protea</taxon>
    </lineage>
</organism>
<evidence type="ECO:0000256" key="1">
    <source>
        <dbReference type="ARBA" id="ARBA00008668"/>
    </source>
</evidence>
<evidence type="ECO:0000313" key="4">
    <source>
        <dbReference type="Proteomes" id="UP001141806"/>
    </source>
</evidence>
<dbReference type="Gene3D" id="3.40.50.1110">
    <property type="entry name" value="SGNH hydrolase"/>
    <property type="match status" value="1"/>
</dbReference>
<name>A0A9Q0K6Z7_9MAGN</name>
<dbReference type="PANTHER" id="PTHR22835">
    <property type="entry name" value="ZINC FINGER FYVE DOMAIN CONTAINING PROTEIN"/>
    <property type="match status" value="1"/>
</dbReference>
<comment type="similarity">
    <text evidence="1">Belongs to the 'GDSL' lipolytic enzyme family.</text>
</comment>
<evidence type="ECO:0000256" key="2">
    <source>
        <dbReference type="SAM" id="SignalP"/>
    </source>
</evidence>
<comment type="caution">
    <text evidence="3">The sequence shown here is derived from an EMBL/GenBank/DDBJ whole genome shotgun (WGS) entry which is preliminary data.</text>
</comment>
<evidence type="ECO:0000313" key="3">
    <source>
        <dbReference type="EMBL" id="KAJ4965045.1"/>
    </source>
</evidence>
<dbReference type="OrthoDB" id="1600564at2759"/>
<gene>
    <name evidence="3" type="ORF">NE237_016894</name>
</gene>
<protein>
    <submittedName>
        <fullName evidence="3">Uncharacterized protein</fullName>
    </submittedName>
</protein>
<accession>A0A9Q0K6Z7</accession>
<sequence>MCGMGSKATHFSNLLVCSMFAILLLSSVNSGRDVKKESKNYEKLGSKCIQCTVQPNACIVVLLLQICTAAAVEFKGCSLDVIYLFGDSMFDTDTGNLIIVDVHSPFSRPPYDMTSLRKPTGSCSDRLIMIHYFDVLFQCLTLGLPFLNPYLKRGADFTAGANFAVVGISALDTFFLVKEKVPLMVSSPPQIHLFQNQRS</sequence>
<dbReference type="EMBL" id="JAMYWD010000007">
    <property type="protein sequence ID" value="KAJ4965045.1"/>
    <property type="molecule type" value="Genomic_DNA"/>
</dbReference>
<keyword evidence="2" id="KW-0732">Signal</keyword>
<keyword evidence="4" id="KW-1185">Reference proteome</keyword>
<proteinExistence type="inferred from homology"/>
<dbReference type="AlphaFoldDB" id="A0A9Q0K6Z7"/>